<dbReference type="RefSeq" id="WP_273631972.1">
    <property type="nucleotide sequence ID" value="NZ_CP117167.1"/>
</dbReference>
<protein>
    <submittedName>
        <fullName evidence="1">Uncharacterized protein</fullName>
    </submittedName>
</protein>
<proteinExistence type="predicted"/>
<organism evidence="1 2">
    <name type="scientific">Mucilaginibacter jinjuensis</name>
    <dbReference type="NCBI Taxonomy" id="1176721"/>
    <lineage>
        <taxon>Bacteria</taxon>
        <taxon>Pseudomonadati</taxon>
        <taxon>Bacteroidota</taxon>
        <taxon>Sphingobacteriia</taxon>
        <taxon>Sphingobacteriales</taxon>
        <taxon>Sphingobacteriaceae</taxon>
        <taxon>Mucilaginibacter</taxon>
    </lineage>
</organism>
<gene>
    <name evidence="1" type="ORF">PQO05_06920</name>
</gene>
<accession>A0ABY7TB46</accession>
<reference evidence="1 2" key="1">
    <citation type="submission" date="2023-02" db="EMBL/GenBank/DDBJ databases">
        <title>Genome sequence of Mucilaginibacter jinjuensis strain KACC 16571.</title>
        <authorList>
            <person name="Kim S."/>
            <person name="Heo J."/>
            <person name="Kwon S.-W."/>
        </authorList>
    </citation>
    <scope>NUCLEOTIDE SEQUENCE [LARGE SCALE GENOMIC DNA]</scope>
    <source>
        <strain evidence="1 2">KACC 16571</strain>
    </source>
</reference>
<name>A0ABY7TB46_9SPHI</name>
<evidence type="ECO:0000313" key="2">
    <source>
        <dbReference type="Proteomes" id="UP001216139"/>
    </source>
</evidence>
<dbReference type="Proteomes" id="UP001216139">
    <property type="component" value="Chromosome"/>
</dbReference>
<keyword evidence="2" id="KW-1185">Reference proteome</keyword>
<sequence>MSKNFKTNDAQEHIKQQHCPTCKQYVKYSSRYLDYVCSRCEKLAVNKQGYLIDFFNITLDGHGCQGKYIDSGKLYRSAKCFIKGVTSKAEEAYLGGIVIRPLKIKTLSKRVLTKEE</sequence>
<dbReference type="EMBL" id="CP117167">
    <property type="protein sequence ID" value="WCT13666.1"/>
    <property type="molecule type" value="Genomic_DNA"/>
</dbReference>
<evidence type="ECO:0000313" key="1">
    <source>
        <dbReference type="EMBL" id="WCT13666.1"/>
    </source>
</evidence>